<feature type="non-terminal residue" evidence="2">
    <location>
        <position position="119"/>
    </location>
</feature>
<evidence type="ECO:0000313" key="3">
    <source>
        <dbReference type="Proteomes" id="UP001642502"/>
    </source>
</evidence>
<feature type="region of interest" description="Disordered" evidence="1">
    <location>
        <begin position="1"/>
        <end position="21"/>
    </location>
</feature>
<reference evidence="2 3" key="1">
    <citation type="submission" date="2024-01" db="EMBL/GenBank/DDBJ databases">
        <authorList>
            <person name="Allen C."/>
            <person name="Tagirdzhanova G."/>
        </authorList>
    </citation>
    <scope>NUCLEOTIDE SEQUENCE [LARGE SCALE GENOMIC DNA]</scope>
    <source>
        <strain evidence="2 3">CBS 119000</strain>
    </source>
</reference>
<feature type="compositionally biased region" description="Polar residues" evidence="1">
    <location>
        <begin position="1"/>
        <end position="10"/>
    </location>
</feature>
<proteinExistence type="predicted"/>
<dbReference type="EMBL" id="CAWUON010000273">
    <property type="protein sequence ID" value="CAK7275576.1"/>
    <property type="molecule type" value="Genomic_DNA"/>
</dbReference>
<keyword evidence="3" id="KW-1185">Reference proteome</keyword>
<protein>
    <submittedName>
        <fullName evidence="2">Uncharacterized protein</fullName>
    </submittedName>
</protein>
<evidence type="ECO:0000313" key="2">
    <source>
        <dbReference type="EMBL" id="CAK7275576.1"/>
    </source>
</evidence>
<dbReference type="Proteomes" id="UP001642502">
    <property type="component" value="Unassembled WGS sequence"/>
</dbReference>
<sequence length="119" mass="12838">PRAKQRSSLLKSPPLLGRAPALRRRTHRCLPLSLGRGLLPHSRAVTPCSSMPRSCLSGLTNLASPITVIAGIAARRAITPRSVARPTTRSRSALLLRLLKTAPAMTATILRPRPLIQKT</sequence>
<accession>A0ABP0E7E1</accession>
<name>A0ABP0E7E1_9PEZI</name>
<evidence type="ECO:0000256" key="1">
    <source>
        <dbReference type="SAM" id="MobiDB-lite"/>
    </source>
</evidence>
<gene>
    <name evidence="2" type="ORF">SEPCBS119000_006750</name>
</gene>
<organism evidence="2 3">
    <name type="scientific">Sporothrix epigloea</name>
    <dbReference type="NCBI Taxonomy" id="1892477"/>
    <lineage>
        <taxon>Eukaryota</taxon>
        <taxon>Fungi</taxon>
        <taxon>Dikarya</taxon>
        <taxon>Ascomycota</taxon>
        <taxon>Pezizomycotina</taxon>
        <taxon>Sordariomycetes</taxon>
        <taxon>Sordariomycetidae</taxon>
        <taxon>Ophiostomatales</taxon>
        <taxon>Ophiostomataceae</taxon>
        <taxon>Sporothrix</taxon>
    </lineage>
</organism>
<feature type="non-terminal residue" evidence="2">
    <location>
        <position position="1"/>
    </location>
</feature>
<comment type="caution">
    <text evidence="2">The sequence shown here is derived from an EMBL/GenBank/DDBJ whole genome shotgun (WGS) entry which is preliminary data.</text>
</comment>